<gene>
    <name evidence="1" type="ORF">H9L05_22770</name>
</gene>
<dbReference type="EMBL" id="CP060788">
    <property type="protein sequence ID" value="QNP54537.1"/>
    <property type="molecule type" value="Genomic_DNA"/>
</dbReference>
<geneLocation type="plasmid" evidence="1 2">
    <name>p_unnamed4</name>
</geneLocation>
<organism evidence="1 2">
    <name type="scientific">Hymenobacter qilianensis</name>
    <dbReference type="NCBI Taxonomy" id="1385715"/>
    <lineage>
        <taxon>Bacteria</taxon>
        <taxon>Pseudomonadati</taxon>
        <taxon>Bacteroidota</taxon>
        <taxon>Cytophagia</taxon>
        <taxon>Cytophagales</taxon>
        <taxon>Hymenobacteraceae</taxon>
        <taxon>Hymenobacter</taxon>
    </lineage>
</organism>
<keyword evidence="2" id="KW-1185">Reference proteome</keyword>
<name>A0A7H0H1X1_9BACT</name>
<sequence length="103" mass="11760">METLPTLYDVDGLSLDPGTILEPFGPPFLEADAKFLAAAPLWRVDQDKRGWRTQPQRGGRFHRLTLAIAQQCRSWPNPVTDICNPTGRRFPEETPHEHRFHAV</sequence>
<dbReference type="KEGG" id="hqi:H9L05_22770"/>
<proteinExistence type="predicted"/>
<keyword evidence="1" id="KW-0614">Plasmid</keyword>
<accession>A0A7H0H1X1</accession>
<evidence type="ECO:0000313" key="2">
    <source>
        <dbReference type="Proteomes" id="UP000516093"/>
    </source>
</evidence>
<reference evidence="1 2" key="1">
    <citation type="submission" date="2020-08" db="EMBL/GenBank/DDBJ databases">
        <title>Genome sequence of Hymenobacter qilianensis JCM 19763T.</title>
        <authorList>
            <person name="Hyun D.-W."/>
            <person name="Bae J.-W."/>
        </authorList>
    </citation>
    <scope>NUCLEOTIDE SEQUENCE [LARGE SCALE GENOMIC DNA]</scope>
    <source>
        <strain evidence="1 2">JCM 19763</strain>
        <plasmid evidence="1 2">p_unnamed4</plasmid>
    </source>
</reference>
<dbReference type="RefSeq" id="WP_187734696.1">
    <property type="nucleotide sequence ID" value="NZ_BMFN01000008.1"/>
</dbReference>
<protein>
    <submittedName>
        <fullName evidence="1">Uncharacterized protein</fullName>
    </submittedName>
</protein>
<dbReference type="Proteomes" id="UP000516093">
    <property type="component" value="Plasmid p_unnamed4"/>
</dbReference>
<dbReference type="AlphaFoldDB" id="A0A7H0H1X1"/>
<evidence type="ECO:0000313" key="1">
    <source>
        <dbReference type="EMBL" id="QNP54537.1"/>
    </source>
</evidence>